<gene>
    <name evidence="4" type="ORF">PSON_ATCC_30995.1.T5510001</name>
</gene>
<dbReference type="Pfam" id="PF13432">
    <property type="entry name" value="TPR_16"/>
    <property type="match status" value="1"/>
</dbReference>
<proteinExistence type="predicted"/>
<keyword evidence="5" id="KW-1185">Reference proteome</keyword>
<evidence type="ECO:0000313" key="5">
    <source>
        <dbReference type="Proteomes" id="UP000692954"/>
    </source>
</evidence>
<evidence type="ECO:0000256" key="3">
    <source>
        <dbReference type="PROSITE-ProRule" id="PRU00339"/>
    </source>
</evidence>
<protein>
    <recommendedName>
        <fullName evidence="6">Tetratricopeptide repeat protein</fullName>
    </recommendedName>
</protein>
<sequence>MLEQKVIEQEKKFQFKSQHSQSLETIDTKLEYSNINRIVSCENIFQVFDKIDIHQKQECALKLQNIGERNLKEKQIELKNFQKIIMITISKLKQIITEYKLFSTLFKQNIFYSANNNQEIIQNNKKQKNRALLKRVLYKHKILIIKIGRIKENQMQIEGEASYYSSIIGTNIQQNKQLMTNKFHNQNRIDSYFQKYKAISLDSQNRFEETLKYFDYEGYKTFFNKGKTLYNLNRFKEALQNFDYAIQKNPEDSLAFRWKAVALEKLNRFEEALQNFDYAIQKNPEDSLAFRSKGKNKQIIKYS</sequence>
<dbReference type="EMBL" id="CAJJDN010000551">
    <property type="protein sequence ID" value="CAD8131395.1"/>
    <property type="molecule type" value="Genomic_DNA"/>
</dbReference>
<dbReference type="InterPro" id="IPR051685">
    <property type="entry name" value="Ycf3/AcsC/BcsC/TPR_MFPF"/>
</dbReference>
<reference evidence="4" key="1">
    <citation type="submission" date="2021-01" db="EMBL/GenBank/DDBJ databases">
        <authorList>
            <consortium name="Genoscope - CEA"/>
            <person name="William W."/>
        </authorList>
    </citation>
    <scope>NUCLEOTIDE SEQUENCE</scope>
</reference>
<feature type="repeat" description="TPR" evidence="3">
    <location>
        <begin position="219"/>
        <end position="252"/>
    </location>
</feature>
<name>A0A8S1RWV4_9CILI</name>
<accession>A0A8S1RWV4</accession>
<dbReference type="PANTHER" id="PTHR44943:SF4">
    <property type="entry name" value="TPR REPEAT-CONTAINING PROTEIN MJ0798"/>
    <property type="match status" value="1"/>
</dbReference>
<dbReference type="OrthoDB" id="10263032at2759"/>
<comment type="caution">
    <text evidence="4">The sequence shown here is derived from an EMBL/GenBank/DDBJ whole genome shotgun (WGS) entry which is preliminary data.</text>
</comment>
<dbReference type="AlphaFoldDB" id="A0A8S1RWV4"/>
<dbReference type="Proteomes" id="UP000692954">
    <property type="component" value="Unassembled WGS sequence"/>
</dbReference>
<dbReference type="InterPro" id="IPR019734">
    <property type="entry name" value="TPR_rpt"/>
</dbReference>
<keyword evidence="1" id="KW-0677">Repeat</keyword>
<evidence type="ECO:0000256" key="2">
    <source>
        <dbReference type="ARBA" id="ARBA00022803"/>
    </source>
</evidence>
<evidence type="ECO:0000313" key="4">
    <source>
        <dbReference type="EMBL" id="CAD8131395.1"/>
    </source>
</evidence>
<evidence type="ECO:0000256" key="1">
    <source>
        <dbReference type="ARBA" id="ARBA00022737"/>
    </source>
</evidence>
<feature type="repeat" description="TPR" evidence="3">
    <location>
        <begin position="253"/>
        <end position="286"/>
    </location>
</feature>
<organism evidence="4 5">
    <name type="scientific">Paramecium sonneborni</name>
    <dbReference type="NCBI Taxonomy" id="65129"/>
    <lineage>
        <taxon>Eukaryota</taxon>
        <taxon>Sar</taxon>
        <taxon>Alveolata</taxon>
        <taxon>Ciliophora</taxon>
        <taxon>Intramacronucleata</taxon>
        <taxon>Oligohymenophorea</taxon>
        <taxon>Peniculida</taxon>
        <taxon>Parameciidae</taxon>
        <taxon>Paramecium</taxon>
    </lineage>
</organism>
<keyword evidence="2 3" id="KW-0802">TPR repeat</keyword>
<dbReference type="SMART" id="SM00028">
    <property type="entry name" value="TPR"/>
    <property type="match status" value="2"/>
</dbReference>
<evidence type="ECO:0008006" key="6">
    <source>
        <dbReference type="Google" id="ProtNLM"/>
    </source>
</evidence>
<dbReference type="PROSITE" id="PS50005">
    <property type="entry name" value="TPR"/>
    <property type="match status" value="2"/>
</dbReference>
<dbReference type="PANTHER" id="PTHR44943">
    <property type="entry name" value="CELLULOSE SYNTHASE OPERON PROTEIN C"/>
    <property type="match status" value="1"/>
</dbReference>